<evidence type="ECO:0000256" key="2">
    <source>
        <dbReference type="SAM" id="SignalP"/>
    </source>
</evidence>
<feature type="compositionally biased region" description="Pro residues" evidence="1">
    <location>
        <begin position="389"/>
        <end position="409"/>
    </location>
</feature>
<dbReference type="InterPro" id="IPR003399">
    <property type="entry name" value="Mce/MlaD"/>
</dbReference>
<dbReference type="PANTHER" id="PTHR33371:SF15">
    <property type="entry name" value="LIPOPROTEIN LPRN"/>
    <property type="match status" value="1"/>
</dbReference>
<dbReference type="InterPro" id="IPR024516">
    <property type="entry name" value="Mce_C"/>
</dbReference>
<dbReference type="NCBIfam" id="TIGR00996">
    <property type="entry name" value="Mtu_fam_mce"/>
    <property type="match status" value="1"/>
</dbReference>
<name>A0A329KSP0_9MYCO</name>
<keyword evidence="2" id="KW-0732">Signal</keyword>
<dbReference type="InterPro" id="IPR005693">
    <property type="entry name" value="Mce"/>
</dbReference>
<feature type="domain" description="Mce/MlaD" evidence="3">
    <location>
        <begin position="41"/>
        <end position="116"/>
    </location>
</feature>
<dbReference type="InterPro" id="IPR052336">
    <property type="entry name" value="MlaD_Phospholipid_Transporter"/>
</dbReference>
<feature type="chain" id="PRO_5016308537" evidence="2">
    <location>
        <begin position="24"/>
        <end position="409"/>
    </location>
</feature>
<proteinExistence type="predicted"/>
<dbReference type="RefSeq" id="WP_112707500.1">
    <property type="nucleotide sequence ID" value="NZ_QMEU01000009.1"/>
</dbReference>
<accession>A0A329KSP0</accession>
<protein>
    <submittedName>
        <fullName evidence="5">Mammalian cell entry protein</fullName>
    </submittedName>
</protein>
<feature type="signal peptide" evidence="2">
    <location>
        <begin position="1"/>
        <end position="23"/>
    </location>
</feature>
<sequence length="409" mass="41930">MTGPGVRGMLTAVAAAMVTAGCASNGLASLPLPAPGLGSGGYSLNAVFSNALNLPMNAKVKLAGADVGQLESMVARNYTAVTRLRIRDGVQLPRGSTAELRTATPLGDVFVALKPPDDADGPLLRDGDTIGLDSTAAAATVESVLSSAAILVNGGAVRNFTNIINGFGKATGDQGQAFGDMIRKSNELLATLDGRSDQISHALTQLSRLSDQLDAKNQTISDLMSAARPATSALADNTSQLSNLAVQVGDTSRLLARFPSIGGTDTSGRSMIRDLNTIAGAANDVVTSPDTSWLSINRLIPALVKSTAGNSISVNVGVDKIMLGSLPDIGFPGDIGLHGPHHYNVNLLVGTLKYTLWRLQERVVGRGPNSPQIPVIPDPNVPGQIDVAPGPPPAPSPPPGPPPPPGPQP</sequence>
<evidence type="ECO:0000259" key="4">
    <source>
        <dbReference type="Pfam" id="PF11887"/>
    </source>
</evidence>
<feature type="domain" description="Mammalian cell entry C-terminal" evidence="4">
    <location>
        <begin position="124"/>
        <end position="258"/>
    </location>
</feature>
<gene>
    <name evidence="5" type="ORF">DQP58_05580</name>
</gene>
<reference evidence="5 6" key="1">
    <citation type="submission" date="2018-06" db="EMBL/GenBank/DDBJ databases">
        <title>NTM in soil in Japan.</title>
        <authorList>
            <person name="Ohya K."/>
        </authorList>
    </citation>
    <scope>NUCLEOTIDE SEQUENCE [LARGE SCALE GENOMIC DNA]</scope>
    <source>
        <strain evidence="5 6">GF76</strain>
    </source>
</reference>
<dbReference type="PANTHER" id="PTHR33371">
    <property type="entry name" value="INTERMEMBRANE PHOSPHOLIPID TRANSPORT SYSTEM BINDING PROTEIN MLAD-RELATED"/>
    <property type="match status" value="1"/>
</dbReference>
<evidence type="ECO:0000259" key="3">
    <source>
        <dbReference type="Pfam" id="PF02470"/>
    </source>
</evidence>
<feature type="region of interest" description="Disordered" evidence="1">
    <location>
        <begin position="367"/>
        <end position="409"/>
    </location>
</feature>
<evidence type="ECO:0000313" key="5">
    <source>
        <dbReference type="EMBL" id="RAU98370.1"/>
    </source>
</evidence>
<dbReference type="AlphaFoldDB" id="A0A329KSP0"/>
<evidence type="ECO:0000256" key="1">
    <source>
        <dbReference type="SAM" id="MobiDB-lite"/>
    </source>
</evidence>
<organism evidence="5 6">
    <name type="scientific">Mycobacterium colombiense</name>
    <dbReference type="NCBI Taxonomy" id="339268"/>
    <lineage>
        <taxon>Bacteria</taxon>
        <taxon>Bacillati</taxon>
        <taxon>Actinomycetota</taxon>
        <taxon>Actinomycetes</taxon>
        <taxon>Mycobacteriales</taxon>
        <taxon>Mycobacteriaceae</taxon>
        <taxon>Mycobacterium</taxon>
        <taxon>Mycobacterium avium complex (MAC)</taxon>
    </lineage>
</organism>
<evidence type="ECO:0000313" key="6">
    <source>
        <dbReference type="Proteomes" id="UP000250347"/>
    </source>
</evidence>
<dbReference type="GO" id="GO:0005576">
    <property type="term" value="C:extracellular region"/>
    <property type="evidence" value="ECO:0007669"/>
    <property type="project" value="TreeGrafter"/>
</dbReference>
<comment type="caution">
    <text evidence="5">The sequence shown here is derived from an EMBL/GenBank/DDBJ whole genome shotgun (WGS) entry which is preliminary data.</text>
</comment>
<dbReference type="PROSITE" id="PS51257">
    <property type="entry name" value="PROKAR_LIPOPROTEIN"/>
    <property type="match status" value="1"/>
</dbReference>
<dbReference type="Pfam" id="PF11887">
    <property type="entry name" value="Mce4_CUP1"/>
    <property type="match status" value="1"/>
</dbReference>
<dbReference type="EMBL" id="QMEU01000009">
    <property type="protein sequence ID" value="RAU98370.1"/>
    <property type="molecule type" value="Genomic_DNA"/>
</dbReference>
<dbReference type="Pfam" id="PF02470">
    <property type="entry name" value="MlaD"/>
    <property type="match status" value="1"/>
</dbReference>
<dbReference type="Proteomes" id="UP000250347">
    <property type="component" value="Unassembled WGS sequence"/>
</dbReference>